<evidence type="ECO:0000313" key="4">
    <source>
        <dbReference type="Proteomes" id="UP000005239"/>
    </source>
</evidence>
<dbReference type="OrthoDB" id="5912739at2759"/>
<name>A0A2A6D209_PRIPA</name>
<evidence type="ECO:0000313" key="3">
    <source>
        <dbReference type="EnsemblMetazoa" id="PPA20642.1"/>
    </source>
</evidence>
<evidence type="ECO:0000256" key="2">
    <source>
        <dbReference type="SAM" id="SignalP"/>
    </source>
</evidence>
<evidence type="ECO:0000256" key="1">
    <source>
        <dbReference type="SAM" id="MobiDB-lite"/>
    </source>
</evidence>
<dbReference type="EnsemblMetazoa" id="PPA20642.1">
    <property type="protein sequence ID" value="PPA20642.1"/>
    <property type="gene ID" value="WBGene00110196"/>
</dbReference>
<accession>A0A2A6D209</accession>
<feature type="compositionally biased region" description="Basic and acidic residues" evidence="1">
    <location>
        <begin position="233"/>
        <end position="243"/>
    </location>
</feature>
<dbReference type="AlphaFoldDB" id="A0A2A6D209"/>
<reference evidence="4" key="1">
    <citation type="journal article" date="2008" name="Nat. Genet.">
        <title>The Pristionchus pacificus genome provides a unique perspective on nematode lifestyle and parasitism.</title>
        <authorList>
            <person name="Dieterich C."/>
            <person name="Clifton S.W."/>
            <person name="Schuster L.N."/>
            <person name="Chinwalla A."/>
            <person name="Delehaunty K."/>
            <person name="Dinkelacker I."/>
            <person name="Fulton L."/>
            <person name="Fulton R."/>
            <person name="Godfrey J."/>
            <person name="Minx P."/>
            <person name="Mitreva M."/>
            <person name="Roeseler W."/>
            <person name="Tian H."/>
            <person name="Witte H."/>
            <person name="Yang S.P."/>
            <person name="Wilson R.K."/>
            <person name="Sommer R.J."/>
        </authorList>
    </citation>
    <scope>NUCLEOTIDE SEQUENCE [LARGE SCALE GENOMIC DNA]</scope>
    <source>
        <strain evidence="4">PS312</strain>
    </source>
</reference>
<accession>A0A8R1YHM9</accession>
<protein>
    <submittedName>
        <fullName evidence="3">Uncharacterized protein</fullName>
    </submittedName>
</protein>
<dbReference type="Proteomes" id="UP000005239">
    <property type="component" value="Unassembled WGS sequence"/>
</dbReference>
<feature type="region of interest" description="Disordered" evidence="1">
    <location>
        <begin position="225"/>
        <end position="245"/>
    </location>
</feature>
<keyword evidence="4" id="KW-1185">Reference proteome</keyword>
<reference evidence="3" key="2">
    <citation type="submission" date="2022-06" db="UniProtKB">
        <authorList>
            <consortium name="EnsemblMetazoa"/>
        </authorList>
    </citation>
    <scope>IDENTIFICATION</scope>
    <source>
        <strain evidence="3">PS312</strain>
    </source>
</reference>
<sequence length="287" mass="31799">FQPKPLVMRAPLWILLICPAIALAVSNKNECNYVTLVRCFIQILDEWAWTLYELKDNVVTITEDQCVHLRELDKCVKDDFQGTGQSHKCSHTEVVEASNTVSDLLTHRKNSGSFLKSYYLLTYACSPEGQNVLANHRECLRKEKIGEMTLAAGTYLTEKFLDEGDDEVCDNVQAKLNEYVESMSGLCKNEAADIMCQSLIHMFKGLHADKLSDCDLKCPTIENPTDEPVSNEGKIEESKEKAMGEIATEVPQEIPSEPDAQQGPAKAANSAALASVVSIIVTGVLFH</sequence>
<gene>
    <name evidence="3" type="primary">WBGene00110196</name>
</gene>
<feature type="signal peptide" evidence="2">
    <location>
        <begin position="1"/>
        <end position="24"/>
    </location>
</feature>
<proteinExistence type="predicted"/>
<organism evidence="3 4">
    <name type="scientific">Pristionchus pacificus</name>
    <name type="common">Parasitic nematode worm</name>
    <dbReference type="NCBI Taxonomy" id="54126"/>
    <lineage>
        <taxon>Eukaryota</taxon>
        <taxon>Metazoa</taxon>
        <taxon>Ecdysozoa</taxon>
        <taxon>Nematoda</taxon>
        <taxon>Chromadorea</taxon>
        <taxon>Rhabditida</taxon>
        <taxon>Rhabditina</taxon>
        <taxon>Diplogasteromorpha</taxon>
        <taxon>Diplogasteroidea</taxon>
        <taxon>Neodiplogasteridae</taxon>
        <taxon>Pristionchus</taxon>
    </lineage>
</organism>
<feature type="chain" id="PRO_5043994302" evidence="2">
    <location>
        <begin position="25"/>
        <end position="287"/>
    </location>
</feature>
<keyword evidence="2" id="KW-0732">Signal</keyword>